<protein>
    <submittedName>
        <fullName evidence="2">Uncharacterized protein</fullName>
    </submittedName>
</protein>
<dbReference type="EMBL" id="JACHXN010000017">
    <property type="protein sequence ID" value="MBB3148090.1"/>
    <property type="molecule type" value="Genomic_DNA"/>
</dbReference>
<gene>
    <name evidence="2" type="ORF">FHS21_004533</name>
</gene>
<evidence type="ECO:0000313" key="3">
    <source>
        <dbReference type="Proteomes" id="UP000554520"/>
    </source>
</evidence>
<evidence type="ECO:0000313" key="2">
    <source>
        <dbReference type="EMBL" id="MBB3148090.1"/>
    </source>
</evidence>
<reference evidence="2 3" key="1">
    <citation type="submission" date="2020-08" db="EMBL/GenBank/DDBJ databases">
        <title>Genomic Encyclopedia of Type Strains, Phase III (KMG-III): the genomes of soil and plant-associated and newly described type strains.</title>
        <authorList>
            <person name="Whitman W."/>
        </authorList>
    </citation>
    <scope>NUCLEOTIDE SEQUENCE [LARGE SCALE GENOMIC DNA]</scope>
    <source>
        <strain evidence="2 3">CECT 7015</strain>
    </source>
</reference>
<proteinExistence type="predicted"/>
<accession>A0A839UGW3</accession>
<organism evidence="2 3">
    <name type="scientific">Phyllobacterium trifolii</name>
    <dbReference type="NCBI Taxonomy" id="300193"/>
    <lineage>
        <taxon>Bacteria</taxon>
        <taxon>Pseudomonadati</taxon>
        <taxon>Pseudomonadota</taxon>
        <taxon>Alphaproteobacteria</taxon>
        <taxon>Hyphomicrobiales</taxon>
        <taxon>Phyllobacteriaceae</taxon>
        <taxon>Phyllobacterium</taxon>
    </lineage>
</organism>
<comment type="caution">
    <text evidence="2">The sequence shown here is derived from an EMBL/GenBank/DDBJ whole genome shotgun (WGS) entry which is preliminary data.</text>
</comment>
<sequence length="51" mass="5594">MPALRQPPGAEQPVAFDDIMVALGELDSDRGYIRPTTTSDRKYRSGQSLDA</sequence>
<dbReference type="Proteomes" id="UP000554520">
    <property type="component" value="Unassembled WGS sequence"/>
</dbReference>
<dbReference type="RefSeq" id="WP_376772179.1">
    <property type="nucleotide sequence ID" value="NZ_JACHXN010000017.1"/>
</dbReference>
<name>A0A839UGW3_9HYPH</name>
<keyword evidence="3" id="KW-1185">Reference proteome</keyword>
<feature type="region of interest" description="Disordered" evidence="1">
    <location>
        <begin position="29"/>
        <end position="51"/>
    </location>
</feature>
<evidence type="ECO:0000256" key="1">
    <source>
        <dbReference type="SAM" id="MobiDB-lite"/>
    </source>
</evidence>
<dbReference type="AlphaFoldDB" id="A0A839UGW3"/>